<feature type="compositionally biased region" description="Basic residues" evidence="1">
    <location>
        <begin position="190"/>
        <end position="199"/>
    </location>
</feature>
<dbReference type="InterPro" id="IPR044822">
    <property type="entry name" value="Myb_DNA-bind_4"/>
</dbReference>
<proteinExistence type="predicted"/>
<dbReference type="AlphaFoldDB" id="A0ABD3GZU7"/>
<name>A0ABD3GZU7_9MARC</name>
<gene>
    <name evidence="3" type="ORF">R1sor_002223</name>
</gene>
<comment type="caution">
    <text evidence="3">The sequence shown here is derived from an EMBL/GenBank/DDBJ whole genome shotgun (WGS) entry which is preliminary data.</text>
</comment>
<sequence length="199" mass="22842">MHQVGRASEIPASGENASKRANLELKAEHEQLFLDLYEEVYFKHCQHGNVSYDQWRVIASRFNEATGLSVEYTSLRSKFDDFVRKYRIEKTEQEGTGRPPSNWKYYEQLHRIRGPSPKEQGIPRGLDGDHDGSDPVENFVDLIFDDHMPKEFVPDEDFSFVETFSNVSSPLEGPTHVASSEVHTEPNTTPRKRACSQPR</sequence>
<feature type="region of interest" description="Disordered" evidence="1">
    <location>
        <begin position="168"/>
        <end position="199"/>
    </location>
</feature>
<feature type="domain" description="Myb/SANT-like DNA-binding" evidence="2">
    <location>
        <begin position="28"/>
        <end position="112"/>
    </location>
</feature>
<organism evidence="3 4">
    <name type="scientific">Riccia sorocarpa</name>
    <dbReference type="NCBI Taxonomy" id="122646"/>
    <lineage>
        <taxon>Eukaryota</taxon>
        <taxon>Viridiplantae</taxon>
        <taxon>Streptophyta</taxon>
        <taxon>Embryophyta</taxon>
        <taxon>Marchantiophyta</taxon>
        <taxon>Marchantiopsida</taxon>
        <taxon>Marchantiidae</taxon>
        <taxon>Marchantiales</taxon>
        <taxon>Ricciaceae</taxon>
        <taxon>Riccia</taxon>
    </lineage>
</organism>
<dbReference type="EMBL" id="JBJQOH010000006">
    <property type="protein sequence ID" value="KAL3684201.1"/>
    <property type="molecule type" value="Genomic_DNA"/>
</dbReference>
<dbReference type="Proteomes" id="UP001633002">
    <property type="component" value="Unassembled WGS sequence"/>
</dbReference>
<evidence type="ECO:0000313" key="3">
    <source>
        <dbReference type="EMBL" id="KAL3684201.1"/>
    </source>
</evidence>
<evidence type="ECO:0000256" key="1">
    <source>
        <dbReference type="SAM" id="MobiDB-lite"/>
    </source>
</evidence>
<reference evidence="3 4" key="1">
    <citation type="submission" date="2024-09" db="EMBL/GenBank/DDBJ databases">
        <title>Chromosome-scale assembly of Riccia sorocarpa.</title>
        <authorList>
            <person name="Paukszto L."/>
        </authorList>
    </citation>
    <scope>NUCLEOTIDE SEQUENCE [LARGE SCALE GENOMIC DNA]</scope>
    <source>
        <strain evidence="3">LP-2024</strain>
        <tissue evidence="3">Aerial parts of the thallus</tissue>
    </source>
</reference>
<accession>A0ABD3GZU7</accession>
<dbReference type="Pfam" id="PF13837">
    <property type="entry name" value="Myb_DNA-bind_4"/>
    <property type="match status" value="1"/>
</dbReference>
<evidence type="ECO:0000313" key="4">
    <source>
        <dbReference type="Proteomes" id="UP001633002"/>
    </source>
</evidence>
<keyword evidence="4" id="KW-1185">Reference proteome</keyword>
<protein>
    <recommendedName>
        <fullName evidence="2">Myb/SANT-like DNA-binding domain-containing protein</fullName>
    </recommendedName>
</protein>
<evidence type="ECO:0000259" key="2">
    <source>
        <dbReference type="Pfam" id="PF13837"/>
    </source>
</evidence>